<comment type="subcellular location">
    <subcellularLocation>
        <location evidence="10">Nucleus</location>
    </subcellularLocation>
</comment>
<reference evidence="13 14" key="1">
    <citation type="submission" date="2024-04" db="EMBL/GenBank/DDBJ databases">
        <authorList>
            <person name="Waldvogel A.-M."/>
            <person name="Schoenle A."/>
        </authorList>
    </citation>
    <scope>NUCLEOTIDE SEQUENCE [LARGE SCALE GENOMIC DNA]</scope>
</reference>
<dbReference type="Pfam" id="PF00104">
    <property type="entry name" value="Hormone_recep"/>
    <property type="match status" value="1"/>
</dbReference>
<dbReference type="PROSITE" id="PS00031">
    <property type="entry name" value="NUCLEAR_REC_DBD_1"/>
    <property type="match status" value="1"/>
</dbReference>
<dbReference type="AlphaFoldDB" id="A0AAV2K3G4"/>
<dbReference type="GO" id="GO:0000978">
    <property type="term" value="F:RNA polymerase II cis-regulatory region sequence-specific DNA binding"/>
    <property type="evidence" value="ECO:0007669"/>
    <property type="project" value="TreeGrafter"/>
</dbReference>
<dbReference type="SUPFAM" id="SSF57716">
    <property type="entry name" value="Glucocorticoid receptor-like (DNA-binding domain)"/>
    <property type="match status" value="1"/>
</dbReference>
<evidence type="ECO:0000256" key="4">
    <source>
        <dbReference type="ARBA" id="ARBA00022833"/>
    </source>
</evidence>
<dbReference type="Gene3D" id="3.30.50.10">
    <property type="entry name" value="Erythroid Transcription Factor GATA-1, subunit A"/>
    <property type="match status" value="1"/>
</dbReference>
<comment type="similarity">
    <text evidence="1 10">Belongs to the nuclear hormone receptor family.</text>
</comment>
<accession>A0AAV2K3G4</accession>
<keyword evidence="3 10" id="KW-0863">Zinc-finger</keyword>
<evidence type="ECO:0000256" key="10">
    <source>
        <dbReference type="RuleBase" id="RU004334"/>
    </source>
</evidence>
<feature type="domain" description="NR LBD" evidence="12">
    <location>
        <begin position="275"/>
        <end position="498"/>
    </location>
</feature>
<keyword evidence="14" id="KW-1185">Reference proteome</keyword>
<dbReference type="InterPro" id="IPR001628">
    <property type="entry name" value="Znf_hrmn_rcpt"/>
</dbReference>
<dbReference type="InterPro" id="IPR050234">
    <property type="entry name" value="Nuclear_hormone_rcpt_NR1"/>
</dbReference>
<dbReference type="Proteomes" id="UP001497482">
    <property type="component" value="Chromosome 15"/>
</dbReference>
<dbReference type="InterPro" id="IPR035500">
    <property type="entry name" value="NHR-like_dom_sf"/>
</dbReference>
<evidence type="ECO:0000313" key="13">
    <source>
        <dbReference type="EMBL" id="CAL1582259.1"/>
    </source>
</evidence>
<dbReference type="GO" id="GO:0005634">
    <property type="term" value="C:nucleus"/>
    <property type="evidence" value="ECO:0007669"/>
    <property type="project" value="UniProtKB-SubCell"/>
</dbReference>
<evidence type="ECO:0000259" key="11">
    <source>
        <dbReference type="PROSITE" id="PS51030"/>
    </source>
</evidence>
<keyword evidence="8 10" id="KW-0675">Receptor</keyword>
<evidence type="ECO:0000256" key="3">
    <source>
        <dbReference type="ARBA" id="ARBA00022771"/>
    </source>
</evidence>
<dbReference type="InterPro" id="IPR013088">
    <property type="entry name" value="Znf_NHR/GATA"/>
</dbReference>
<dbReference type="SUPFAM" id="SSF48508">
    <property type="entry name" value="Nuclear receptor ligand-binding domain"/>
    <property type="match status" value="1"/>
</dbReference>
<dbReference type="PANTHER" id="PTHR24082">
    <property type="entry name" value="NUCLEAR HORMONE RECEPTOR"/>
    <property type="match status" value="1"/>
</dbReference>
<dbReference type="GO" id="GO:0000122">
    <property type="term" value="P:negative regulation of transcription by RNA polymerase II"/>
    <property type="evidence" value="ECO:0007669"/>
    <property type="project" value="TreeGrafter"/>
</dbReference>
<dbReference type="InterPro" id="IPR000536">
    <property type="entry name" value="Nucl_hrmn_rcpt_lig-bd"/>
</dbReference>
<evidence type="ECO:0000256" key="2">
    <source>
        <dbReference type="ARBA" id="ARBA00022723"/>
    </source>
</evidence>
<dbReference type="PROSITE" id="PS51843">
    <property type="entry name" value="NR_LBD"/>
    <property type="match status" value="1"/>
</dbReference>
<dbReference type="PROSITE" id="PS51030">
    <property type="entry name" value="NUCLEAR_REC_DBD_2"/>
    <property type="match status" value="1"/>
</dbReference>
<dbReference type="SMART" id="SM00430">
    <property type="entry name" value="HOLI"/>
    <property type="match status" value="1"/>
</dbReference>
<keyword evidence="9 10" id="KW-0539">Nucleus</keyword>
<dbReference type="Pfam" id="PF00105">
    <property type="entry name" value="zf-C4"/>
    <property type="match status" value="1"/>
</dbReference>
<dbReference type="CDD" id="cd07156">
    <property type="entry name" value="NR_DBD_VDR_like"/>
    <property type="match status" value="1"/>
</dbReference>
<keyword evidence="5 10" id="KW-0805">Transcription regulation</keyword>
<evidence type="ECO:0000256" key="5">
    <source>
        <dbReference type="ARBA" id="ARBA00023015"/>
    </source>
</evidence>
<feature type="domain" description="Nuclear receptor" evidence="11">
    <location>
        <begin position="100"/>
        <end position="175"/>
    </location>
</feature>
<dbReference type="PRINTS" id="PR00398">
    <property type="entry name" value="STRDHORMONER"/>
</dbReference>
<dbReference type="PANTHER" id="PTHR24082:SF39">
    <property type="entry name" value="NUCLEAR RECEPTOR SUBFAMILY 1 GROUP I MEMBER 2"/>
    <property type="match status" value="1"/>
</dbReference>
<evidence type="ECO:0000256" key="1">
    <source>
        <dbReference type="ARBA" id="ARBA00005993"/>
    </source>
</evidence>
<dbReference type="Gene3D" id="1.10.565.10">
    <property type="entry name" value="Retinoid X Receptor"/>
    <property type="match status" value="1"/>
</dbReference>
<dbReference type="FunFam" id="3.30.50.10:FF:000030">
    <property type="entry name" value="Nuclear Hormone Receptor family"/>
    <property type="match status" value="1"/>
</dbReference>
<organism evidence="13 14">
    <name type="scientific">Knipowitschia caucasica</name>
    <name type="common">Caucasian dwarf goby</name>
    <name type="synonym">Pomatoschistus caucasicus</name>
    <dbReference type="NCBI Taxonomy" id="637954"/>
    <lineage>
        <taxon>Eukaryota</taxon>
        <taxon>Metazoa</taxon>
        <taxon>Chordata</taxon>
        <taxon>Craniata</taxon>
        <taxon>Vertebrata</taxon>
        <taxon>Euteleostomi</taxon>
        <taxon>Actinopterygii</taxon>
        <taxon>Neopterygii</taxon>
        <taxon>Teleostei</taxon>
        <taxon>Neoteleostei</taxon>
        <taxon>Acanthomorphata</taxon>
        <taxon>Gobiaria</taxon>
        <taxon>Gobiiformes</taxon>
        <taxon>Gobioidei</taxon>
        <taxon>Gobiidae</taxon>
        <taxon>Gobiinae</taxon>
        <taxon>Knipowitschia</taxon>
    </lineage>
</organism>
<evidence type="ECO:0000256" key="9">
    <source>
        <dbReference type="ARBA" id="ARBA00023242"/>
    </source>
</evidence>
<evidence type="ECO:0000259" key="12">
    <source>
        <dbReference type="PROSITE" id="PS51843"/>
    </source>
</evidence>
<dbReference type="GO" id="GO:0008270">
    <property type="term" value="F:zinc ion binding"/>
    <property type="evidence" value="ECO:0007669"/>
    <property type="project" value="UniProtKB-KW"/>
</dbReference>
<protein>
    <submittedName>
        <fullName evidence="13">Uncharacterized protein</fullName>
    </submittedName>
</protein>
<evidence type="ECO:0000256" key="8">
    <source>
        <dbReference type="ARBA" id="ARBA00023170"/>
    </source>
</evidence>
<dbReference type="GO" id="GO:0030154">
    <property type="term" value="P:cell differentiation"/>
    <property type="evidence" value="ECO:0007669"/>
    <property type="project" value="TreeGrafter"/>
</dbReference>
<dbReference type="GO" id="GO:0004879">
    <property type="term" value="F:nuclear receptor activity"/>
    <property type="evidence" value="ECO:0007669"/>
    <property type="project" value="TreeGrafter"/>
</dbReference>
<keyword evidence="7 10" id="KW-0804">Transcription</keyword>
<dbReference type="EMBL" id="OZ035837">
    <property type="protein sequence ID" value="CAL1582259.1"/>
    <property type="molecule type" value="Genomic_DNA"/>
</dbReference>
<keyword evidence="2 10" id="KW-0479">Metal-binding</keyword>
<dbReference type="InterPro" id="IPR001723">
    <property type="entry name" value="Nuclear_hrmn_rcpt"/>
</dbReference>
<evidence type="ECO:0000256" key="6">
    <source>
        <dbReference type="ARBA" id="ARBA00023125"/>
    </source>
</evidence>
<proteinExistence type="inferred from homology"/>
<dbReference type="PRINTS" id="PR00047">
    <property type="entry name" value="STROIDFINGER"/>
</dbReference>
<evidence type="ECO:0000313" key="14">
    <source>
        <dbReference type="Proteomes" id="UP001497482"/>
    </source>
</evidence>
<sequence>MSSPGAELKAGLKELGGTSGASSLGLQLQTLVHSSDLLLKIQRTPKRTVHLSRRSHTSAYIDSCLDINDLVEMSSGGTHLQPHCQTLTVDDEEESEDEEPKFCGVCGDQAKGYHFNALTCEGCKGFFRRAIKRSSPLQCLFLNKCVITKNNRRSCQACRFQKCQAIGMRKEMVMSAEEVLERRIKIKRRKMRVASSQLSPQQEKEIEELLTAHRKTFDLDFSRFRGFRPIGRSINFPSDLEEYMNESCEPLCSHAEDFCAVAETSSYDFFLPCLSPSSPPSLYMQLETEQNTQSDQKITIFTSLPHFSDLVTYMIHDIIRFSKSLQVFRSLNMEDQITLLKGATFDIMQLRFNMVFDAKTCLWECGPISYFKDDVIRAGFQPFLVDKVVKFHKTLRNLGLTEEEYVIAQGISLFSPDRPGVQQRDLIDQQQETLALALKTYIDSKRSDPGKHLLFPKVLACLTEMRTMTEEYSKQVLQIQDIQPDDISPLIMEVISDS</sequence>
<keyword evidence="6 10" id="KW-0238">DNA-binding</keyword>
<evidence type="ECO:0000256" key="7">
    <source>
        <dbReference type="ARBA" id="ARBA00023163"/>
    </source>
</evidence>
<name>A0AAV2K3G4_KNICA</name>
<dbReference type="GO" id="GO:0045944">
    <property type="term" value="P:positive regulation of transcription by RNA polymerase II"/>
    <property type="evidence" value="ECO:0007669"/>
    <property type="project" value="TreeGrafter"/>
</dbReference>
<dbReference type="SMART" id="SM00399">
    <property type="entry name" value="ZnF_C4"/>
    <property type="match status" value="1"/>
</dbReference>
<gene>
    <name evidence="13" type="ORF">KC01_LOCUS12901</name>
</gene>
<keyword evidence="4 10" id="KW-0862">Zinc</keyword>